<sequence length="64" mass="7267">MPIEDEDKAIAEVVERVAEKFPDVEPEVVRETVDAKVDEFEGAAVRDFVPVLVEHEVTDELRET</sequence>
<dbReference type="Gene3D" id="1.10.8.1060">
    <property type="entry name" value="Corynebacterium glutamicum thioredoxin-dependent arsenate reductase, N-terminal domain"/>
    <property type="match status" value="1"/>
</dbReference>
<dbReference type="AlphaFoldDB" id="A0A413RHD7"/>
<evidence type="ECO:0000313" key="2">
    <source>
        <dbReference type="Proteomes" id="UP000283374"/>
    </source>
</evidence>
<dbReference type="NCBIfam" id="NF046112">
    <property type="entry name" value="MSMEG_6209_Nter"/>
    <property type="match status" value="1"/>
</dbReference>
<name>A0A413RHD7_9CELL</name>
<dbReference type="OrthoDB" id="4277148at2"/>
<dbReference type="EMBL" id="QWKP01000222">
    <property type="protein sequence ID" value="RHA37558.1"/>
    <property type="molecule type" value="Genomic_DNA"/>
</dbReference>
<gene>
    <name evidence="1" type="ORF">D1825_16975</name>
</gene>
<comment type="caution">
    <text evidence="1">The sequence shown here is derived from an EMBL/GenBank/DDBJ whole genome shotgun (WGS) entry which is preliminary data.</text>
</comment>
<protein>
    <submittedName>
        <fullName evidence="1">Uncharacterized protein</fullName>
    </submittedName>
</protein>
<dbReference type="Proteomes" id="UP000283374">
    <property type="component" value="Unassembled WGS sequence"/>
</dbReference>
<reference evidence="1 2" key="1">
    <citation type="submission" date="2018-08" db="EMBL/GenBank/DDBJ databases">
        <title>Cellulomonas rhizosphaerae sp. nov., a novel actinomycete isolated from soil.</title>
        <authorList>
            <person name="Tian Y."/>
        </authorList>
    </citation>
    <scope>NUCLEOTIDE SEQUENCE [LARGE SCALE GENOMIC DNA]</scope>
    <source>
        <strain evidence="1 2">NEAU-TCZ24</strain>
    </source>
</reference>
<keyword evidence="2" id="KW-1185">Reference proteome</keyword>
<organism evidence="1 2">
    <name type="scientific">Cellulomonas rhizosphaerae</name>
    <dbReference type="NCBI Taxonomy" id="2293719"/>
    <lineage>
        <taxon>Bacteria</taxon>
        <taxon>Bacillati</taxon>
        <taxon>Actinomycetota</taxon>
        <taxon>Actinomycetes</taxon>
        <taxon>Micrococcales</taxon>
        <taxon>Cellulomonadaceae</taxon>
        <taxon>Cellulomonas</taxon>
    </lineage>
</organism>
<evidence type="ECO:0000313" key="1">
    <source>
        <dbReference type="EMBL" id="RHA37558.1"/>
    </source>
</evidence>
<dbReference type="RefSeq" id="WP_118768602.1">
    <property type="nucleotide sequence ID" value="NZ_QWKP01000222.1"/>
</dbReference>
<accession>A0A413RHD7</accession>
<proteinExistence type="predicted"/>